<evidence type="ECO:0000313" key="2">
    <source>
        <dbReference type="Proteomes" id="UP001303046"/>
    </source>
</evidence>
<name>A0ABR1DHG7_NECAM</name>
<protein>
    <submittedName>
        <fullName evidence="1">Uncharacterized protein</fullName>
    </submittedName>
</protein>
<dbReference type="Proteomes" id="UP001303046">
    <property type="component" value="Unassembled WGS sequence"/>
</dbReference>
<dbReference type="EMBL" id="JAVFWL010000004">
    <property type="protein sequence ID" value="KAK6749914.1"/>
    <property type="molecule type" value="Genomic_DNA"/>
</dbReference>
<accession>A0ABR1DHG7</accession>
<evidence type="ECO:0000313" key="1">
    <source>
        <dbReference type="EMBL" id="KAK6749914.1"/>
    </source>
</evidence>
<reference evidence="1 2" key="1">
    <citation type="submission" date="2023-08" db="EMBL/GenBank/DDBJ databases">
        <title>A Necator americanus chromosomal reference genome.</title>
        <authorList>
            <person name="Ilik V."/>
            <person name="Petrzelkova K.J."/>
            <person name="Pardy F."/>
            <person name="Fuh T."/>
            <person name="Niatou-Singa F.S."/>
            <person name="Gouil Q."/>
            <person name="Baker L."/>
            <person name="Ritchie M.E."/>
            <person name="Jex A.R."/>
            <person name="Gazzola D."/>
            <person name="Li H."/>
            <person name="Toshio Fujiwara R."/>
            <person name="Zhan B."/>
            <person name="Aroian R.V."/>
            <person name="Pafco B."/>
            <person name="Schwarz E.M."/>
        </authorList>
    </citation>
    <scope>NUCLEOTIDE SEQUENCE [LARGE SCALE GENOMIC DNA]</scope>
    <source>
        <strain evidence="1 2">Aroian</strain>
        <tissue evidence="1">Whole animal</tissue>
    </source>
</reference>
<keyword evidence="2" id="KW-1185">Reference proteome</keyword>
<comment type="caution">
    <text evidence="1">The sequence shown here is derived from an EMBL/GenBank/DDBJ whole genome shotgun (WGS) entry which is preliminary data.</text>
</comment>
<gene>
    <name evidence="1" type="primary">Necator_chrIV.g15414</name>
    <name evidence="1" type="ORF">RB195_002119</name>
</gene>
<sequence length="71" mass="8029">MFVSSIIAHLPSRVRGRLMAFHVKGLAFTELGGEMNGQLQIAEPRVFENKYHMFVFCLDEEIPLSSGNLFT</sequence>
<proteinExistence type="predicted"/>
<organism evidence="1 2">
    <name type="scientific">Necator americanus</name>
    <name type="common">Human hookworm</name>
    <dbReference type="NCBI Taxonomy" id="51031"/>
    <lineage>
        <taxon>Eukaryota</taxon>
        <taxon>Metazoa</taxon>
        <taxon>Ecdysozoa</taxon>
        <taxon>Nematoda</taxon>
        <taxon>Chromadorea</taxon>
        <taxon>Rhabditida</taxon>
        <taxon>Rhabditina</taxon>
        <taxon>Rhabditomorpha</taxon>
        <taxon>Strongyloidea</taxon>
        <taxon>Ancylostomatidae</taxon>
        <taxon>Bunostominae</taxon>
        <taxon>Necator</taxon>
    </lineage>
</organism>